<gene>
    <name evidence="3" type="ORF">SNE33_09990</name>
</gene>
<keyword evidence="4" id="KW-1185">Reference proteome</keyword>
<dbReference type="EMBL" id="JAXGFO010000057">
    <property type="protein sequence ID" value="MEG3158206.1"/>
    <property type="molecule type" value="Genomic_DNA"/>
</dbReference>
<feature type="region of interest" description="Disordered" evidence="1">
    <location>
        <begin position="293"/>
        <end position="312"/>
    </location>
</feature>
<organism evidence="3 4">
    <name type="scientific">Lysobacter zhanggongensis</name>
    <dbReference type="NCBI Taxonomy" id="1774951"/>
    <lineage>
        <taxon>Bacteria</taxon>
        <taxon>Pseudomonadati</taxon>
        <taxon>Pseudomonadota</taxon>
        <taxon>Gammaproteobacteria</taxon>
        <taxon>Lysobacterales</taxon>
        <taxon>Lysobacteraceae</taxon>
        <taxon>Lysobacter</taxon>
    </lineage>
</organism>
<evidence type="ECO:0000256" key="1">
    <source>
        <dbReference type="SAM" id="MobiDB-lite"/>
    </source>
</evidence>
<sequence length="365" mass="40596">MAGTLRRRLHDWALVWTRPREPEALPARFDRRRVYVLPTRFGLFYAVLLLAMLLGALNYNNNPALLLGLLLAGAGLASLVAAQLQLTGLAVVALDAEPVPAGDELTVRLHAQANDRRRRRGLAVALESTEGVPGLLNLEQGRGESHVALPTSERGWLDLPRLRVSTTRPLGLATAWAYVWPQAPALVYPRPEPDGPPLPTGSGDRVQTRLHPSGEDVHHLRNYRRGDSRRAIAWKSSARRDSLLVREYEQPLGADIVLDWSTLGRMPQEAKVSRLARWVDEAERDGRRYRLMLPGQPSLGPDQGPTLGRMPQEAKVSRLARWVDEAERDGRRYRLMLPGQPSLGPDQGPAHRHACLRALALLPHV</sequence>
<proteinExistence type="predicted"/>
<dbReference type="RefSeq" id="WP_412700167.1">
    <property type="nucleotide sequence ID" value="NZ_JAXGFO010000057.1"/>
</dbReference>
<keyword evidence="2" id="KW-0472">Membrane</keyword>
<dbReference type="PANTHER" id="PTHR34351:SF1">
    <property type="entry name" value="SLR1927 PROTEIN"/>
    <property type="match status" value="1"/>
</dbReference>
<dbReference type="Proteomes" id="UP001334501">
    <property type="component" value="Unassembled WGS sequence"/>
</dbReference>
<feature type="region of interest" description="Disordered" evidence="1">
    <location>
        <begin position="190"/>
        <end position="210"/>
    </location>
</feature>
<comment type="caution">
    <text evidence="3">The sequence shown here is derived from an EMBL/GenBank/DDBJ whole genome shotgun (WGS) entry which is preliminary data.</text>
</comment>
<evidence type="ECO:0000313" key="3">
    <source>
        <dbReference type="EMBL" id="MEG3158206.1"/>
    </source>
</evidence>
<accession>A0ABU7YRP4</accession>
<evidence type="ECO:0000313" key="4">
    <source>
        <dbReference type="Proteomes" id="UP001334501"/>
    </source>
</evidence>
<feature type="transmembrane region" description="Helical" evidence="2">
    <location>
        <begin position="65"/>
        <end position="84"/>
    </location>
</feature>
<name>A0ABU7YRP4_9GAMM</name>
<evidence type="ECO:0000256" key="2">
    <source>
        <dbReference type="SAM" id="Phobius"/>
    </source>
</evidence>
<reference evidence="3 4" key="1">
    <citation type="journal article" date="2017" name="Curr. Microbiol.">
        <title>Lysobacter zhanggongensis sp. nov. Isolated from a Pit Mud.</title>
        <authorList>
            <person name="Zhang X.F."/>
            <person name="Wang H.H."/>
            <person name="Sun X.Y."/>
            <person name="Pan C.M."/>
        </authorList>
    </citation>
    <scope>NUCLEOTIDE SEQUENCE [LARGE SCALE GENOMIC DNA]</scope>
    <source>
        <strain evidence="3 4">ZGLJ7-1</strain>
    </source>
</reference>
<dbReference type="PANTHER" id="PTHR34351">
    <property type="entry name" value="SLR1927 PROTEIN-RELATED"/>
    <property type="match status" value="1"/>
</dbReference>
<protein>
    <submittedName>
        <fullName evidence="3">DUF58 domain-containing protein</fullName>
    </submittedName>
</protein>
<keyword evidence="2" id="KW-0812">Transmembrane</keyword>
<feature type="transmembrane region" description="Helical" evidence="2">
    <location>
        <begin position="41"/>
        <end position="59"/>
    </location>
</feature>
<keyword evidence="2" id="KW-1133">Transmembrane helix</keyword>